<reference evidence="2 3" key="1">
    <citation type="journal article" date="2022" name="Nat. Ecol. Evol.">
        <title>A masculinizing supergene underlies an exaggerated male reproductive morph in a spider.</title>
        <authorList>
            <person name="Hendrickx F."/>
            <person name="De Corte Z."/>
            <person name="Sonet G."/>
            <person name="Van Belleghem S.M."/>
            <person name="Kostlbacher S."/>
            <person name="Vangestel C."/>
        </authorList>
    </citation>
    <scope>NUCLEOTIDE SEQUENCE [LARGE SCALE GENOMIC DNA]</scope>
    <source>
        <strain evidence="2">W744_W776</strain>
    </source>
</reference>
<evidence type="ECO:0000313" key="3">
    <source>
        <dbReference type="Proteomes" id="UP000827092"/>
    </source>
</evidence>
<name>A0AAV6URV3_9ARAC</name>
<comment type="caution">
    <text evidence="2">The sequence shown here is derived from an EMBL/GenBank/DDBJ whole genome shotgun (WGS) entry which is preliminary data.</text>
</comment>
<keyword evidence="3" id="KW-1185">Reference proteome</keyword>
<organism evidence="2 3">
    <name type="scientific">Oedothorax gibbosus</name>
    <dbReference type="NCBI Taxonomy" id="931172"/>
    <lineage>
        <taxon>Eukaryota</taxon>
        <taxon>Metazoa</taxon>
        <taxon>Ecdysozoa</taxon>
        <taxon>Arthropoda</taxon>
        <taxon>Chelicerata</taxon>
        <taxon>Arachnida</taxon>
        <taxon>Araneae</taxon>
        <taxon>Araneomorphae</taxon>
        <taxon>Entelegynae</taxon>
        <taxon>Araneoidea</taxon>
        <taxon>Linyphiidae</taxon>
        <taxon>Erigoninae</taxon>
        <taxon>Oedothorax</taxon>
    </lineage>
</organism>
<feature type="region of interest" description="Disordered" evidence="1">
    <location>
        <begin position="1"/>
        <end position="21"/>
    </location>
</feature>
<evidence type="ECO:0000256" key="1">
    <source>
        <dbReference type="SAM" id="MobiDB-lite"/>
    </source>
</evidence>
<protein>
    <submittedName>
        <fullName evidence="2">Uncharacterized protein</fullName>
    </submittedName>
</protein>
<sequence length="89" mass="10088">MNMQEQMCHLTPTKSNSKRKNILKTEEFDSMVRQTIQLINIVNANFTASAAKITGTAPRETETYTFVYEGALFRKSVVSVNVSGDRQDR</sequence>
<evidence type="ECO:0000313" key="2">
    <source>
        <dbReference type="EMBL" id="KAG8186985.1"/>
    </source>
</evidence>
<proteinExistence type="predicted"/>
<gene>
    <name evidence="2" type="ORF">JTE90_005757</name>
</gene>
<dbReference type="AlphaFoldDB" id="A0AAV6URV3"/>
<dbReference type="EMBL" id="JAFNEN010000282">
    <property type="protein sequence ID" value="KAG8186985.1"/>
    <property type="molecule type" value="Genomic_DNA"/>
</dbReference>
<dbReference type="Proteomes" id="UP000827092">
    <property type="component" value="Unassembled WGS sequence"/>
</dbReference>
<accession>A0AAV6URV3</accession>